<dbReference type="RefSeq" id="WP_014393934.1">
    <property type="nucleotide sequence ID" value="NC_017030.1"/>
</dbReference>
<comment type="pathway">
    <text evidence="1">Glycerolipid metabolism; triacylglycerol biosynthesis.</text>
</comment>
<evidence type="ECO:0000256" key="7">
    <source>
        <dbReference type="ARBA" id="ARBA00022798"/>
    </source>
</evidence>
<comment type="catalytic activity">
    <reaction evidence="10">
        <text>an acyl-CoA + a 1,2-diacyl-sn-glycerol = a triacyl-sn-glycerol + CoA</text>
        <dbReference type="Rhea" id="RHEA:10868"/>
        <dbReference type="ChEBI" id="CHEBI:17815"/>
        <dbReference type="ChEBI" id="CHEBI:57287"/>
        <dbReference type="ChEBI" id="CHEBI:58342"/>
        <dbReference type="ChEBI" id="CHEBI:64615"/>
        <dbReference type="EC" id="2.3.1.20"/>
    </reaction>
</comment>
<dbReference type="Gene3D" id="3.30.559.10">
    <property type="entry name" value="Chloramphenicol acetyltransferase-like domain"/>
    <property type="match status" value="1"/>
</dbReference>
<reference evidence="15" key="2">
    <citation type="submission" date="2012-03" db="EMBL/GenBank/DDBJ databases">
        <title>Genome sequence of the fruiting myxobacterium Corallococcus coralloides DSM 2259.</title>
        <authorList>
            <person name="Huntley S."/>
            <person name="Zhang Y."/>
            <person name="Treuner-Lange A."/>
            <person name="Sensen C.W."/>
            <person name="Sogaard-Andersen L."/>
        </authorList>
    </citation>
    <scope>NUCLEOTIDE SEQUENCE [LARGE SCALE GENOMIC DNA]</scope>
    <source>
        <strain evidence="15">ATCC 25202 / DSM 2259 / NBRC 100086 / M2</strain>
    </source>
</reference>
<dbReference type="PANTHER" id="PTHR31650:SF1">
    <property type="entry name" value="WAX ESTER SYNTHASE_DIACYLGLYCEROL ACYLTRANSFERASE 4-RELATED"/>
    <property type="match status" value="1"/>
</dbReference>
<dbReference type="OrthoDB" id="9810950at2"/>
<feature type="domain" description="O-acyltransferase WSD1 C-terminal" evidence="13">
    <location>
        <begin position="355"/>
        <end position="496"/>
    </location>
</feature>
<comment type="similarity">
    <text evidence="3">Belongs to the long-chain O-acyltransferase family.</text>
</comment>
<organism evidence="14 15">
    <name type="scientific">Corallococcus coralloides (strain ATCC 25202 / DSM 2259 / NBRC 100086 / M2)</name>
    <name type="common">Myxococcus coralloides</name>
    <dbReference type="NCBI Taxonomy" id="1144275"/>
    <lineage>
        <taxon>Bacteria</taxon>
        <taxon>Pseudomonadati</taxon>
        <taxon>Myxococcota</taxon>
        <taxon>Myxococcia</taxon>
        <taxon>Myxococcales</taxon>
        <taxon>Cystobacterineae</taxon>
        <taxon>Myxococcaceae</taxon>
        <taxon>Corallococcus</taxon>
    </lineage>
</organism>
<accession>H8MN00</accession>
<evidence type="ECO:0000256" key="3">
    <source>
        <dbReference type="ARBA" id="ARBA00009587"/>
    </source>
</evidence>
<dbReference type="Pfam" id="PF03007">
    <property type="entry name" value="WS_DGAT_cat"/>
    <property type="match status" value="1"/>
</dbReference>
<dbReference type="InterPro" id="IPR004255">
    <property type="entry name" value="O-acyltransferase_WSD1_N"/>
</dbReference>
<evidence type="ECO:0000256" key="1">
    <source>
        <dbReference type="ARBA" id="ARBA00004771"/>
    </source>
</evidence>
<dbReference type="GO" id="GO:0006071">
    <property type="term" value="P:glycerol metabolic process"/>
    <property type="evidence" value="ECO:0007669"/>
    <property type="project" value="UniProtKB-KW"/>
</dbReference>
<evidence type="ECO:0000256" key="8">
    <source>
        <dbReference type="ARBA" id="ARBA00023098"/>
    </source>
</evidence>
<evidence type="ECO:0000256" key="10">
    <source>
        <dbReference type="ARBA" id="ARBA00048109"/>
    </source>
</evidence>
<dbReference type="InterPro" id="IPR023213">
    <property type="entry name" value="CAT-like_dom_sf"/>
</dbReference>
<dbReference type="SUPFAM" id="SSF52777">
    <property type="entry name" value="CoA-dependent acyltransferases"/>
    <property type="match status" value="2"/>
</dbReference>
<gene>
    <name evidence="14" type="ordered locus">COCOR_01083</name>
</gene>
<keyword evidence="6" id="KW-0808">Transferase</keyword>
<keyword evidence="5" id="KW-0444">Lipid biosynthesis</keyword>
<dbReference type="Pfam" id="PF06974">
    <property type="entry name" value="WS_DGAT_C"/>
    <property type="match status" value="1"/>
</dbReference>
<dbReference type="InterPro" id="IPR014292">
    <property type="entry name" value="Acyl_transf_WS/DGAT"/>
</dbReference>
<evidence type="ECO:0000313" key="14">
    <source>
        <dbReference type="EMBL" id="AFE03862.1"/>
    </source>
</evidence>
<dbReference type="InterPro" id="IPR009721">
    <property type="entry name" value="O-acyltransferase_WSD1_C"/>
</dbReference>
<dbReference type="NCBIfam" id="TIGR02946">
    <property type="entry name" value="acyl_WS_DGAT"/>
    <property type="match status" value="1"/>
</dbReference>
<dbReference type="KEGG" id="ccx:COCOR_01083"/>
<feature type="region of interest" description="Disordered" evidence="11">
    <location>
        <begin position="169"/>
        <end position="223"/>
    </location>
</feature>
<dbReference type="InterPro" id="IPR045034">
    <property type="entry name" value="O-acyltransferase_WSD1-like"/>
</dbReference>
<keyword evidence="9" id="KW-0012">Acyltransferase</keyword>
<evidence type="ECO:0000256" key="2">
    <source>
        <dbReference type="ARBA" id="ARBA00005189"/>
    </source>
</evidence>
<evidence type="ECO:0000259" key="13">
    <source>
        <dbReference type="Pfam" id="PF06974"/>
    </source>
</evidence>
<dbReference type="Proteomes" id="UP000007587">
    <property type="component" value="Chromosome"/>
</dbReference>
<dbReference type="EC" id="2.3.1.20" evidence="4"/>
<evidence type="ECO:0000256" key="4">
    <source>
        <dbReference type="ARBA" id="ARBA00013244"/>
    </source>
</evidence>
<dbReference type="HOGENOM" id="CLU_024186_3_1_7"/>
<dbReference type="EMBL" id="CP003389">
    <property type="protein sequence ID" value="AFE03862.1"/>
    <property type="molecule type" value="Genomic_DNA"/>
</dbReference>
<protein>
    <recommendedName>
        <fullName evidence="4">diacylglycerol O-acyltransferase</fullName>
        <ecNumber evidence="4">2.3.1.20</ecNumber>
    </recommendedName>
</protein>
<proteinExistence type="inferred from homology"/>
<dbReference type="GO" id="GO:0004144">
    <property type="term" value="F:diacylglycerol O-acyltransferase activity"/>
    <property type="evidence" value="ECO:0007669"/>
    <property type="project" value="UniProtKB-EC"/>
</dbReference>
<comment type="pathway">
    <text evidence="2">Lipid metabolism.</text>
</comment>
<evidence type="ECO:0000256" key="5">
    <source>
        <dbReference type="ARBA" id="ARBA00022516"/>
    </source>
</evidence>
<feature type="domain" description="O-acyltransferase WSD1-like N-terminal" evidence="12">
    <location>
        <begin position="7"/>
        <end position="312"/>
    </location>
</feature>
<keyword evidence="15" id="KW-1185">Reference proteome</keyword>
<dbReference type="UniPathway" id="UPA00282"/>
<keyword evidence="7" id="KW-0319">Glycerol metabolism</keyword>
<dbReference type="InParanoid" id="H8MN00"/>
<dbReference type="Gene3D" id="3.30.559.30">
    <property type="entry name" value="Nonribosomal peptide synthetase, condensation domain"/>
    <property type="match status" value="1"/>
</dbReference>
<name>H8MN00_CORCM</name>
<sequence>MAGRERMASMDAAWLQMEEPANLMMITAVLWFDGAVDLERLRAVVRERLVERYPRFRQRVVPGPLGAPHWEDAPDFELEEHLSTLRVPESAGRAGLEALVGDWLGVPLERSRPLWHFHLVRGAQGGDVLLARLHHCIADGIALARVLLSLTDPVDAGADVARTAASGADAEAHAAGMQERAAEPGADAEAREARTSTPGELEARHEDSGSVTPSEAARRPGAPGWLRFARGARSALRKGAEMVREPILAGDLVREGAKGAAALGKLLVLPPDPRSPLRGPLSPRKLAAWSEPIELERVKAVGRTLGGTVNDVLLTAVTGALRRYLATRDAPLEDVHALVPVNLRPLDVPVPRELGNRFGVVFLRLPVHLAEPRRRLREVTKRMEHLKRSPEAVVTSGVLELLGRTPAALERAVVDVMGTKASLVATNVPGPRQPVSLAGSRLRGLTFWVPQAGHVGLGVSLFSYSGQVTVGVASDASRVPDPGAIVAAFQEELDSLATLAP</sequence>
<evidence type="ECO:0000256" key="11">
    <source>
        <dbReference type="SAM" id="MobiDB-lite"/>
    </source>
</evidence>
<evidence type="ECO:0000313" key="15">
    <source>
        <dbReference type="Proteomes" id="UP000007587"/>
    </source>
</evidence>
<dbReference type="GO" id="GO:0019432">
    <property type="term" value="P:triglyceride biosynthetic process"/>
    <property type="evidence" value="ECO:0007669"/>
    <property type="project" value="UniProtKB-UniPathway"/>
</dbReference>
<dbReference type="STRING" id="1144275.COCOR_01083"/>
<reference evidence="14 15" key="1">
    <citation type="journal article" date="2012" name="J. Bacteriol.">
        <title>Complete Genome Sequence of the Fruiting Myxobacterium Corallococcus coralloides DSM 2259.</title>
        <authorList>
            <person name="Huntley S."/>
            <person name="Zhang Y."/>
            <person name="Treuner-Lange A."/>
            <person name="Kneip S."/>
            <person name="Sensen C.W."/>
            <person name="Sogaard-Andersen L."/>
        </authorList>
    </citation>
    <scope>NUCLEOTIDE SEQUENCE [LARGE SCALE GENOMIC DNA]</scope>
    <source>
        <strain evidence="15">ATCC 25202 / DSM 2259 / NBRC 100086 / M2</strain>
    </source>
</reference>
<dbReference type="GO" id="GO:0005886">
    <property type="term" value="C:plasma membrane"/>
    <property type="evidence" value="ECO:0007669"/>
    <property type="project" value="TreeGrafter"/>
</dbReference>
<dbReference type="eggNOG" id="COG1020">
    <property type="taxonomic scope" value="Bacteria"/>
</dbReference>
<evidence type="ECO:0000259" key="12">
    <source>
        <dbReference type="Pfam" id="PF03007"/>
    </source>
</evidence>
<keyword evidence="8" id="KW-0443">Lipid metabolism</keyword>
<dbReference type="AlphaFoldDB" id="H8MN00"/>
<dbReference type="PANTHER" id="PTHR31650">
    <property type="entry name" value="O-ACYLTRANSFERASE (WSD1-LIKE) FAMILY PROTEIN"/>
    <property type="match status" value="1"/>
</dbReference>
<evidence type="ECO:0000256" key="9">
    <source>
        <dbReference type="ARBA" id="ARBA00023315"/>
    </source>
</evidence>
<evidence type="ECO:0000256" key="6">
    <source>
        <dbReference type="ARBA" id="ARBA00022679"/>
    </source>
</evidence>